<accession>A0ABR7B112</accession>
<dbReference type="EMBL" id="JACONW010000058">
    <property type="protein sequence ID" value="MBC3950834.1"/>
    <property type="molecule type" value="Genomic_DNA"/>
</dbReference>
<proteinExistence type="predicted"/>
<dbReference type="RefSeq" id="WP_187521769.1">
    <property type="nucleotide sequence ID" value="NZ_JACONW010000058.1"/>
</dbReference>
<dbReference type="Proteomes" id="UP000651852">
    <property type="component" value="Unassembled WGS sequence"/>
</dbReference>
<evidence type="ECO:0000313" key="2">
    <source>
        <dbReference type="Proteomes" id="UP000651852"/>
    </source>
</evidence>
<dbReference type="Pfam" id="PF04134">
    <property type="entry name" value="DCC1-like"/>
    <property type="match status" value="1"/>
</dbReference>
<protein>
    <submittedName>
        <fullName evidence="1">Thiol-disulfide oxidoreductase DCC family protein</fullName>
    </submittedName>
</protein>
<comment type="caution">
    <text evidence="1">The sequence shown here is derived from an EMBL/GenBank/DDBJ whole genome shotgun (WGS) entry which is preliminary data.</text>
</comment>
<gene>
    <name evidence="1" type="ORF">H8S59_13805</name>
</gene>
<dbReference type="InterPro" id="IPR007263">
    <property type="entry name" value="DCC1-like"/>
</dbReference>
<dbReference type="InterPro" id="IPR052927">
    <property type="entry name" value="DCC_oxidoreductase"/>
</dbReference>
<name>A0ABR7B112_9PSED</name>
<keyword evidence="2" id="KW-1185">Reference proteome</keyword>
<organism evidence="1 2">
    <name type="scientific">Pseudomonas folii</name>
    <dbReference type="NCBI Taxonomy" id="2762593"/>
    <lineage>
        <taxon>Bacteria</taxon>
        <taxon>Pseudomonadati</taxon>
        <taxon>Pseudomonadota</taxon>
        <taxon>Gammaproteobacteria</taxon>
        <taxon>Pseudomonadales</taxon>
        <taxon>Pseudomonadaceae</taxon>
        <taxon>Pseudomonas</taxon>
    </lineage>
</organism>
<evidence type="ECO:0000313" key="1">
    <source>
        <dbReference type="EMBL" id="MBC3950834.1"/>
    </source>
</evidence>
<dbReference type="PANTHER" id="PTHR33639:SF2">
    <property type="entry name" value="DUF393 DOMAIN-CONTAINING PROTEIN"/>
    <property type="match status" value="1"/>
</dbReference>
<dbReference type="PANTHER" id="PTHR33639">
    <property type="entry name" value="THIOL-DISULFIDE OXIDOREDUCTASE DCC"/>
    <property type="match status" value="1"/>
</dbReference>
<reference evidence="1 2" key="1">
    <citation type="submission" date="2020-08" db="EMBL/GenBank/DDBJ databases">
        <title>Putative novel bacterial strains isolated from necrotic wheat leaf tissues caused by Xanthomonas translucens.</title>
        <authorList>
            <person name="Tambong J.T."/>
        </authorList>
    </citation>
    <scope>NUCLEOTIDE SEQUENCE [LARGE SCALE GENOMIC DNA]</scope>
    <source>
        <strain evidence="1 2">DOAB 1069</strain>
    </source>
</reference>
<sequence>MSVKASVPAPFLNPDDTVVLFDGTCKLCNGWARFVIRHDQAHRLQLAAVQSPEGQALLGWAGLPQDKFNTIVLISNNKVSIRSEAMFEILGRLNAPWRWMTVARVIPQILRDWMYDKIALNRYRLFGRYDSSRVPTADHDRRFLKANQ</sequence>